<feature type="transmembrane region" description="Helical" evidence="6">
    <location>
        <begin position="217"/>
        <end position="241"/>
    </location>
</feature>
<evidence type="ECO:0000256" key="5">
    <source>
        <dbReference type="ARBA" id="ARBA00023136"/>
    </source>
</evidence>
<comment type="similarity">
    <text evidence="6">Belongs to the insect chemoreceptor superfamily. Gustatory receptor (GR) family.</text>
</comment>
<comment type="caution">
    <text evidence="7">The sequence shown here is derived from an EMBL/GenBank/DDBJ whole genome shotgun (WGS) entry which is preliminary data.</text>
</comment>
<keyword evidence="2 6" id="KW-1003">Cell membrane</keyword>
<evidence type="ECO:0000256" key="1">
    <source>
        <dbReference type="ARBA" id="ARBA00004651"/>
    </source>
</evidence>
<evidence type="ECO:0000256" key="3">
    <source>
        <dbReference type="ARBA" id="ARBA00022692"/>
    </source>
</evidence>
<feature type="transmembrane region" description="Helical" evidence="6">
    <location>
        <begin position="12"/>
        <end position="30"/>
    </location>
</feature>
<evidence type="ECO:0000313" key="7">
    <source>
        <dbReference type="EMBL" id="KAJ6635316.1"/>
    </source>
</evidence>
<organism evidence="7 8">
    <name type="scientific">Pseudolycoriella hygida</name>
    <dbReference type="NCBI Taxonomy" id="35572"/>
    <lineage>
        <taxon>Eukaryota</taxon>
        <taxon>Metazoa</taxon>
        <taxon>Ecdysozoa</taxon>
        <taxon>Arthropoda</taxon>
        <taxon>Hexapoda</taxon>
        <taxon>Insecta</taxon>
        <taxon>Pterygota</taxon>
        <taxon>Neoptera</taxon>
        <taxon>Endopterygota</taxon>
        <taxon>Diptera</taxon>
        <taxon>Nematocera</taxon>
        <taxon>Sciaroidea</taxon>
        <taxon>Sciaridae</taxon>
        <taxon>Pseudolycoriella</taxon>
    </lineage>
</organism>
<sequence length="306" mass="35615">MCKVSFEISNSLQLIAFVAVYFTLLHYNCVNEWKMTNDARNTVIFNTGQQILAIVSLMFLVGATFQTLLMRKQFWNISNSLIDIDIKMFELLHIQINCNDLYRHAVIYTIISYVAMLLVYSGFAYYFYIIDTGRLVQYMLSFLLPNAAFSMLAIQFHILMYSMYLRFSLLNQFVESNMPQATSGLLSHSQCLEFEKNIFAIAKITDLLNNVVPKLCYYFAVPITVSTAGVFCVTVFNFHNFYRMVDGRNTYQFYILMISYDLLSLLFIIWVFLCLVASYLNTSSVRTNLATKIMQLRKSTEKKYFL</sequence>
<dbReference type="InterPro" id="IPR013604">
    <property type="entry name" value="7TM_chemorcpt"/>
</dbReference>
<evidence type="ECO:0000256" key="4">
    <source>
        <dbReference type="ARBA" id="ARBA00022989"/>
    </source>
</evidence>
<reference evidence="7" key="1">
    <citation type="submission" date="2022-07" db="EMBL/GenBank/DDBJ databases">
        <authorList>
            <person name="Trinca V."/>
            <person name="Uliana J.V.C."/>
            <person name="Torres T.T."/>
            <person name="Ward R.J."/>
            <person name="Monesi N."/>
        </authorList>
    </citation>
    <scope>NUCLEOTIDE SEQUENCE</scope>
    <source>
        <strain evidence="7">HSMRA1968</strain>
        <tissue evidence="7">Whole embryos</tissue>
    </source>
</reference>
<keyword evidence="4 6" id="KW-1133">Transmembrane helix</keyword>
<dbReference type="Proteomes" id="UP001151699">
    <property type="component" value="Chromosome C"/>
</dbReference>
<accession>A0A9Q0MP24</accession>
<evidence type="ECO:0000256" key="6">
    <source>
        <dbReference type="RuleBase" id="RU363108"/>
    </source>
</evidence>
<comment type="subcellular location">
    <subcellularLocation>
        <location evidence="1 6">Cell membrane</location>
        <topology evidence="1 6">Multi-pass membrane protein</topology>
    </subcellularLocation>
</comment>
<name>A0A9Q0MP24_9DIPT</name>
<dbReference type="EMBL" id="WJQU01000004">
    <property type="protein sequence ID" value="KAJ6635316.1"/>
    <property type="molecule type" value="Genomic_DNA"/>
</dbReference>
<dbReference type="AlphaFoldDB" id="A0A9Q0MP24"/>
<feature type="transmembrane region" description="Helical" evidence="6">
    <location>
        <begin position="253"/>
        <end position="280"/>
    </location>
</feature>
<comment type="function">
    <text evidence="6">Gustatory receptor which mediates acceptance or avoidance behavior, depending on its substrates.</text>
</comment>
<dbReference type="GO" id="GO:0050909">
    <property type="term" value="P:sensory perception of taste"/>
    <property type="evidence" value="ECO:0007669"/>
    <property type="project" value="InterPro"/>
</dbReference>
<comment type="caution">
    <text evidence="6">Lacks conserved residue(s) required for the propagation of feature annotation.</text>
</comment>
<evidence type="ECO:0000313" key="8">
    <source>
        <dbReference type="Proteomes" id="UP001151699"/>
    </source>
</evidence>
<keyword evidence="6" id="KW-0807">Transducer</keyword>
<proteinExistence type="inferred from homology"/>
<keyword evidence="3 6" id="KW-0812">Transmembrane</keyword>
<dbReference type="GO" id="GO:0005886">
    <property type="term" value="C:plasma membrane"/>
    <property type="evidence" value="ECO:0007669"/>
    <property type="project" value="UniProtKB-SubCell"/>
</dbReference>
<keyword evidence="8" id="KW-1185">Reference proteome</keyword>
<feature type="transmembrane region" description="Helical" evidence="6">
    <location>
        <begin position="51"/>
        <end position="69"/>
    </location>
</feature>
<feature type="transmembrane region" description="Helical" evidence="6">
    <location>
        <begin position="105"/>
        <end position="128"/>
    </location>
</feature>
<dbReference type="Pfam" id="PF08395">
    <property type="entry name" value="7tm_7"/>
    <property type="match status" value="1"/>
</dbReference>
<keyword evidence="6" id="KW-0675">Receptor</keyword>
<keyword evidence="5 6" id="KW-0472">Membrane</keyword>
<feature type="transmembrane region" description="Helical" evidence="6">
    <location>
        <begin position="140"/>
        <end position="164"/>
    </location>
</feature>
<evidence type="ECO:0000256" key="2">
    <source>
        <dbReference type="ARBA" id="ARBA00022475"/>
    </source>
</evidence>
<dbReference type="GO" id="GO:0007165">
    <property type="term" value="P:signal transduction"/>
    <property type="evidence" value="ECO:0007669"/>
    <property type="project" value="UniProtKB-KW"/>
</dbReference>
<protein>
    <recommendedName>
        <fullName evidence="6">Gustatory receptor</fullName>
    </recommendedName>
</protein>
<gene>
    <name evidence="7" type="ORF">Bhyg_13901</name>
</gene>